<dbReference type="EMBL" id="CP045890">
    <property type="protein sequence ID" value="QQP56124.1"/>
    <property type="molecule type" value="Genomic_DNA"/>
</dbReference>
<evidence type="ECO:0000256" key="6">
    <source>
        <dbReference type="ARBA" id="ARBA00023242"/>
    </source>
</evidence>
<dbReference type="PROSITE" id="PS00028">
    <property type="entry name" value="ZINC_FINGER_C2H2_1"/>
    <property type="match status" value="2"/>
</dbReference>
<evidence type="ECO:0000313" key="11">
    <source>
        <dbReference type="Proteomes" id="UP000595437"/>
    </source>
</evidence>
<dbReference type="GO" id="GO:0000978">
    <property type="term" value="F:RNA polymerase II cis-regulatory region sequence-specific DNA binding"/>
    <property type="evidence" value="ECO:0007669"/>
    <property type="project" value="TreeGrafter"/>
</dbReference>
<keyword evidence="2" id="KW-0479">Metal-binding</keyword>
<evidence type="ECO:0000256" key="7">
    <source>
        <dbReference type="ARBA" id="ARBA00037948"/>
    </source>
</evidence>
<evidence type="ECO:0000256" key="1">
    <source>
        <dbReference type="ARBA" id="ARBA00004123"/>
    </source>
</evidence>
<evidence type="ECO:0000256" key="4">
    <source>
        <dbReference type="ARBA" id="ARBA00022771"/>
    </source>
</evidence>
<dbReference type="AlphaFoldDB" id="A0A7T8KHP2"/>
<feature type="domain" description="C2H2-type" evidence="9">
    <location>
        <begin position="78"/>
        <end position="106"/>
    </location>
</feature>
<dbReference type="PROSITE" id="PS50157">
    <property type="entry name" value="ZINC_FINGER_C2H2_2"/>
    <property type="match status" value="2"/>
</dbReference>
<name>A0A7T8KHP2_CALRO</name>
<keyword evidence="6" id="KW-0539">Nucleus</keyword>
<dbReference type="Pfam" id="PF13894">
    <property type="entry name" value="zf-C2H2_4"/>
    <property type="match status" value="1"/>
</dbReference>
<dbReference type="InterPro" id="IPR050527">
    <property type="entry name" value="Snail/Krueppel_Znf"/>
</dbReference>
<reference evidence="11" key="1">
    <citation type="submission" date="2021-01" db="EMBL/GenBank/DDBJ databases">
        <title>Caligus Genome Assembly.</title>
        <authorList>
            <person name="Gallardo-Escarate C."/>
        </authorList>
    </citation>
    <scope>NUCLEOTIDE SEQUENCE [LARGE SCALE GENOMIC DNA]</scope>
</reference>
<gene>
    <name evidence="10" type="ORF">FKW44_000681</name>
</gene>
<evidence type="ECO:0000256" key="5">
    <source>
        <dbReference type="ARBA" id="ARBA00022833"/>
    </source>
</evidence>
<dbReference type="Proteomes" id="UP000595437">
    <property type="component" value="Chromosome 1"/>
</dbReference>
<evidence type="ECO:0000313" key="10">
    <source>
        <dbReference type="EMBL" id="QQP56124.1"/>
    </source>
</evidence>
<dbReference type="PANTHER" id="PTHR24388">
    <property type="entry name" value="ZINC FINGER PROTEIN"/>
    <property type="match status" value="1"/>
</dbReference>
<evidence type="ECO:0000259" key="9">
    <source>
        <dbReference type="PROSITE" id="PS50157"/>
    </source>
</evidence>
<accession>A0A7T8KHP2</accession>
<dbReference type="PANTHER" id="PTHR24388:SF54">
    <property type="entry name" value="PROTEIN ESCARGOT"/>
    <property type="match status" value="1"/>
</dbReference>
<feature type="domain" description="C2H2-type" evidence="9">
    <location>
        <begin position="48"/>
        <end position="76"/>
    </location>
</feature>
<dbReference type="InterPro" id="IPR036236">
    <property type="entry name" value="Znf_C2H2_sf"/>
</dbReference>
<comment type="subcellular location">
    <subcellularLocation>
        <location evidence="1">Nucleus</location>
    </subcellularLocation>
</comment>
<dbReference type="SUPFAM" id="SSF57667">
    <property type="entry name" value="beta-beta-alpha zinc fingers"/>
    <property type="match status" value="1"/>
</dbReference>
<sequence>MSQSVECMTDFVDDGEELRAEDIISRCLGVLDSVPQKELLLSASSPFPTCDLCGRDFSSERNLSNHKKEIHEGLRGLFTCGDCGQEFSRVRSLERHQNRFHLKESPKCRICQKRVVNFGLHYRKFHCKSKATQVRLKDIETSY</sequence>
<keyword evidence="5" id="KW-0862">Zinc</keyword>
<dbReference type="InterPro" id="IPR013087">
    <property type="entry name" value="Znf_C2H2_type"/>
</dbReference>
<dbReference type="GO" id="GO:0008270">
    <property type="term" value="F:zinc ion binding"/>
    <property type="evidence" value="ECO:0007669"/>
    <property type="project" value="UniProtKB-KW"/>
</dbReference>
<dbReference type="GO" id="GO:0005634">
    <property type="term" value="C:nucleus"/>
    <property type="evidence" value="ECO:0007669"/>
    <property type="project" value="UniProtKB-SubCell"/>
</dbReference>
<keyword evidence="3" id="KW-0677">Repeat</keyword>
<dbReference type="GO" id="GO:0000981">
    <property type="term" value="F:DNA-binding transcription factor activity, RNA polymerase II-specific"/>
    <property type="evidence" value="ECO:0007669"/>
    <property type="project" value="TreeGrafter"/>
</dbReference>
<protein>
    <submittedName>
        <fullName evidence="10">Zinc finger and BTB domain containing 42 putorius</fullName>
    </submittedName>
</protein>
<dbReference type="Gene3D" id="3.30.160.60">
    <property type="entry name" value="Classic Zinc Finger"/>
    <property type="match status" value="2"/>
</dbReference>
<dbReference type="Pfam" id="PF00096">
    <property type="entry name" value="zf-C2H2"/>
    <property type="match status" value="1"/>
</dbReference>
<dbReference type="OrthoDB" id="6343012at2759"/>
<organism evidence="10 11">
    <name type="scientific">Caligus rogercresseyi</name>
    <name type="common">Sea louse</name>
    <dbReference type="NCBI Taxonomy" id="217165"/>
    <lineage>
        <taxon>Eukaryota</taxon>
        <taxon>Metazoa</taxon>
        <taxon>Ecdysozoa</taxon>
        <taxon>Arthropoda</taxon>
        <taxon>Crustacea</taxon>
        <taxon>Multicrustacea</taxon>
        <taxon>Hexanauplia</taxon>
        <taxon>Copepoda</taxon>
        <taxon>Siphonostomatoida</taxon>
        <taxon>Caligidae</taxon>
        <taxon>Caligus</taxon>
    </lineage>
</organism>
<keyword evidence="4 8" id="KW-0863">Zinc-finger</keyword>
<evidence type="ECO:0000256" key="2">
    <source>
        <dbReference type="ARBA" id="ARBA00022723"/>
    </source>
</evidence>
<evidence type="ECO:0000256" key="8">
    <source>
        <dbReference type="PROSITE-ProRule" id="PRU00042"/>
    </source>
</evidence>
<proteinExistence type="inferred from homology"/>
<comment type="similarity">
    <text evidence="7">Belongs to the snail C2H2-type zinc-finger protein family.</text>
</comment>
<evidence type="ECO:0000256" key="3">
    <source>
        <dbReference type="ARBA" id="ARBA00022737"/>
    </source>
</evidence>
<dbReference type="SMART" id="SM00355">
    <property type="entry name" value="ZnF_C2H2"/>
    <property type="match status" value="3"/>
</dbReference>
<keyword evidence="11" id="KW-1185">Reference proteome</keyword>